<dbReference type="Gene3D" id="3.60.15.10">
    <property type="entry name" value="Ribonuclease Z/Hydroxyacylglutathione hydrolase-like"/>
    <property type="match status" value="1"/>
</dbReference>
<accession>A0A211ZED6</accession>
<evidence type="ECO:0000259" key="1">
    <source>
        <dbReference type="SMART" id="SM00849"/>
    </source>
</evidence>
<dbReference type="Gene3D" id="1.10.10.10">
    <property type="entry name" value="Winged helix-like DNA-binding domain superfamily/Winged helix DNA-binding domain"/>
    <property type="match status" value="1"/>
</dbReference>
<reference evidence="3" key="1">
    <citation type="submission" date="2017-05" db="EMBL/GenBank/DDBJ databases">
        <authorList>
            <person name="Macchi M."/>
            <person name="Festa S."/>
            <person name="Coppotelli B.M."/>
            <person name="Morelli I.S."/>
        </authorList>
    </citation>
    <scope>NUCLEOTIDE SEQUENCE [LARGE SCALE GENOMIC DNA]</scope>
    <source>
        <strain evidence="3">I</strain>
    </source>
</reference>
<dbReference type="InterPro" id="IPR036388">
    <property type="entry name" value="WH-like_DNA-bd_sf"/>
</dbReference>
<dbReference type="RefSeq" id="WP_088155597.1">
    <property type="nucleotide sequence ID" value="NZ_NHON01000085.1"/>
</dbReference>
<dbReference type="InterPro" id="IPR050662">
    <property type="entry name" value="Sec-metab_biosynth-thioest"/>
</dbReference>
<dbReference type="SMART" id="SM00849">
    <property type="entry name" value="Lactamase_B"/>
    <property type="match status" value="1"/>
</dbReference>
<gene>
    <name evidence="2" type="ORF">BWR60_29035</name>
</gene>
<dbReference type="Pfam" id="PF00753">
    <property type="entry name" value="Lactamase_B"/>
    <property type="match status" value="1"/>
</dbReference>
<protein>
    <recommendedName>
        <fullName evidence="1">Metallo-beta-lactamase domain-containing protein</fullName>
    </recommendedName>
</protein>
<keyword evidence="3" id="KW-1185">Reference proteome</keyword>
<name>A0A211ZED6_9PROT</name>
<proteinExistence type="predicted"/>
<dbReference type="PANTHER" id="PTHR23131:SF4">
    <property type="entry name" value="METALLO-BETA-LACTAMASE SUPERFAMILY POTEIN"/>
    <property type="match status" value="1"/>
</dbReference>
<evidence type="ECO:0000313" key="2">
    <source>
        <dbReference type="EMBL" id="OWJ63590.1"/>
    </source>
</evidence>
<dbReference type="InterPro" id="IPR036866">
    <property type="entry name" value="RibonucZ/Hydroxyglut_hydro"/>
</dbReference>
<dbReference type="Pfam" id="PF21221">
    <property type="entry name" value="B_lactamase-like_C"/>
    <property type="match status" value="1"/>
</dbReference>
<evidence type="ECO:0000313" key="3">
    <source>
        <dbReference type="Proteomes" id="UP000196655"/>
    </source>
</evidence>
<dbReference type="InterPro" id="IPR048933">
    <property type="entry name" value="B_lactamase-like_C"/>
</dbReference>
<sequence length="347" mass="38267">MDAPILTYPHPTAPEPGVPVEVAPGLLWLRFPLPMALNHVNLWLIDDPDLTGAPGWTLVDAGIGNAASREIWETLLPGPLKDRPIRRVLITHMHPDHIGLAGWLCERFRAPLTMTLSEYAVARATWSDDRPEVAAAHAAFYRASGLPPEAAETVEARGNVYRRGVSPIPVAARRIRDGDTLAIGGRPWRVMVGEGHSSEMACLYDAERGILISADQVLPKISPNVSVWPSEPEADPLADFLRSLSVLRHLPAETLVLPSHGLPFFGLVERIDWLAAHHAERLDLTREVCRRPATVADLMAAMFHRALDRQQMMFAVGEATAHLNRLVAAGELERETGADGVWRYQRV</sequence>
<comment type="caution">
    <text evidence="2">The sequence shown here is derived from an EMBL/GenBank/DDBJ whole genome shotgun (WGS) entry which is preliminary data.</text>
</comment>
<dbReference type="PANTHER" id="PTHR23131">
    <property type="entry name" value="ENDORIBONUCLEASE LACTB2"/>
    <property type="match status" value="1"/>
</dbReference>
<organism evidence="2 3">
    <name type="scientific">Inquilinus limosus</name>
    <dbReference type="NCBI Taxonomy" id="171674"/>
    <lineage>
        <taxon>Bacteria</taxon>
        <taxon>Pseudomonadati</taxon>
        <taxon>Pseudomonadota</taxon>
        <taxon>Alphaproteobacteria</taxon>
        <taxon>Rhodospirillales</taxon>
        <taxon>Rhodospirillaceae</taxon>
        <taxon>Inquilinus</taxon>
    </lineage>
</organism>
<feature type="domain" description="Metallo-beta-lactamase" evidence="1">
    <location>
        <begin position="39"/>
        <end position="260"/>
    </location>
</feature>
<dbReference type="OrthoDB" id="2971563at2"/>
<dbReference type="InterPro" id="IPR001279">
    <property type="entry name" value="Metallo-B-lactamas"/>
</dbReference>
<dbReference type="SUPFAM" id="SSF56281">
    <property type="entry name" value="Metallo-hydrolase/oxidoreductase"/>
    <property type="match status" value="1"/>
</dbReference>
<dbReference type="Proteomes" id="UP000196655">
    <property type="component" value="Unassembled WGS sequence"/>
</dbReference>
<dbReference type="STRING" id="1122125.GCA_000423185_00587"/>
<dbReference type="AlphaFoldDB" id="A0A211ZED6"/>
<dbReference type="EMBL" id="NHON01000085">
    <property type="protein sequence ID" value="OWJ63590.1"/>
    <property type="molecule type" value="Genomic_DNA"/>
</dbReference>